<feature type="transmembrane region" description="Helical" evidence="1">
    <location>
        <begin position="42"/>
        <end position="61"/>
    </location>
</feature>
<dbReference type="EMBL" id="MEYJ01000013">
    <property type="protein sequence ID" value="OGD35944.1"/>
    <property type="molecule type" value="Genomic_DNA"/>
</dbReference>
<accession>A0A1F5BZB8</accession>
<comment type="caution">
    <text evidence="2">The sequence shown here is derived from an EMBL/GenBank/DDBJ whole genome shotgun (WGS) entry which is preliminary data.</text>
</comment>
<protein>
    <recommendedName>
        <fullName evidence="4">POTRA domain-containing protein</fullName>
    </recommendedName>
</protein>
<evidence type="ECO:0000256" key="1">
    <source>
        <dbReference type="SAM" id="Phobius"/>
    </source>
</evidence>
<name>A0A1F5BZB8_9BACT</name>
<evidence type="ECO:0008006" key="4">
    <source>
        <dbReference type="Google" id="ProtNLM"/>
    </source>
</evidence>
<organism evidence="2 3">
    <name type="scientific">Candidatus Azambacteria bacterium RIFCSPHIGHO2_01_46_10</name>
    <dbReference type="NCBI Taxonomy" id="1797293"/>
    <lineage>
        <taxon>Bacteria</taxon>
        <taxon>Candidatus Azamiibacteriota</taxon>
    </lineage>
</organism>
<keyword evidence="1" id="KW-0472">Membrane</keyword>
<evidence type="ECO:0000313" key="3">
    <source>
        <dbReference type="Proteomes" id="UP000178395"/>
    </source>
</evidence>
<proteinExistence type="predicted"/>
<keyword evidence="1" id="KW-0812">Transmembrane</keyword>
<reference evidence="2 3" key="1">
    <citation type="journal article" date="2016" name="Nat. Commun.">
        <title>Thousands of microbial genomes shed light on interconnected biogeochemical processes in an aquifer system.</title>
        <authorList>
            <person name="Anantharaman K."/>
            <person name="Brown C.T."/>
            <person name="Hug L.A."/>
            <person name="Sharon I."/>
            <person name="Castelle C.J."/>
            <person name="Probst A.J."/>
            <person name="Thomas B.C."/>
            <person name="Singh A."/>
            <person name="Wilkins M.J."/>
            <person name="Karaoz U."/>
            <person name="Brodie E.L."/>
            <person name="Williams K.H."/>
            <person name="Hubbard S.S."/>
            <person name="Banfield J.F."/>
        </authorList>
    </citation>
    <scope>NUCLEOTIDE SEQUENCE [LARGE SCALE GENOMIC DNA]</scope>
</reference>
<evidence type="ECO:0000313" key="2">
    <source>
        <dbReference type="EMBL" id="OGD35944.1"/>
    </source>
</evidence>
<dbReference type="Proteomes" id="UP000178395">
    <property type="component" value="Unassembled WGS sequence"/>
</dbReference>
<sequence length="344" mass="40086">MIKSGRSQLEIHLMAQEFSQKSKILFRPKRLEKKQRSKHKKIIFGVLFLIIFAGAIYFFFFSTTFQIKNALIIASEKNISADLVAQVQNSVRDFFQMRFFFVRRDNLFVFQENELKDYLISKFPEISDAKIERSSEKNLAEREIKIYLTKREMAAIWCETDLASAATGELKPVEEENFEPVTSTAATISESEAVRPKEEIKKCFYVDGEGVVFEEAPLTFGALIVLVKDFSGDEISLGARIAEPKFIEFILDARDWLAKNSDVSLAEFSIDKEDRQLRGLTSEEWQIVFNESQTAAEQGFIIKKVLEQEIKDKRRDLEYFDLRIENRIYYKYRNQDSKEDNTQK</sequence>
<gene>
    <name evidence="2" type="ORF">A2W39_01970</name>
</gene>
<keyword evidence="1" id="KW-1133">Transmembrane helix</keyword>
<dbReference type="AlphaFoldDB" id="A0A1F5BZB8"/>